<dbReference type="EMBL" id="BJHX01000001">
    <property type="protein sequence ID" value="GDY62431.1"/>
    <property type="molecule type" value="Genomic_DNA"/>
</dbReference>
<evidence type="ECO:0000256" key="1">
    <source>
        <dbReference type="ARBA" id="ARBA00022737"/>
    </source>
</evidence>
<dbReference type="SUPFAM" id="SSF52540">
    <property type="entry name" value="P-loop containing nucleoside triphosphate hydrolases"/>
    <property type="match status" value="2"/>
</dbReference>
<evidence type="ECO:0000256" key="4">
    <source>
        <dbReference type="ARBA" id="ARBA00023125"/>
    </source>
</evidence>
<dbReference type="InterPro" id="IPR036388">
    <property type="entry name" value="WH-like_DNA-bd_sf"/>
</dbReference>
<keyword evidence="3" id="KW-0067">ATP-binding</keyword>
<dbReference type="SMART" id="SM01086">
    <property type="entry name" value="ClpB_D2-small"/>
    <property type="match status" value="1"/>
</dbReference>
<dbReference type="Gene3D" id="1.10.1780.10">
    <property type="entry name" value="Clp, N-terminal domain"/>
    <property type="match status" value="1"/>
</dbReference>
<dbReference type="Pfam" id="PF10431">
    <property type="entry name" value="ClpB_D2-small"/>
    <property type="match status" value="1"/>
</dbReference>
<dbReference type="InterPro" id="IPR018368">
    <property type="entry name" value="ClpA/B_CS1"/>
</dbReference>
<comment type="caution">
    <text evidence="10">The sequence shown here is derived from an EMBL/GenBank/DDBJ whole genome shotgun (WGS) entry which is preliminary data.</text>
</comment>
<dbReference type="GO" id="GO:0003677">
    <property type="term" value="F:DNA binding"/>
    <property type="evidence" value="ECO:0007669"/>
    <property type="project" value="UniProtKB-KW"/>
</dbReference>
<dbReference type="Pfam" id="PF00004">
    <property type="entry name" value="AAA"/>
    <property type="match status" value="1"/>
</dbReference>
<evidence type="ECO:0000256" key="6">
    <source>
        <dbReference type="PROSITE-ProRule" id="PRU01251"/>
    </source>
</evidence>
<dbReference type="PANTHER" id="PTHR11638">
    <property type="entry name" value="ATP-DEPENDENT CLP PROTEASE"/>
    <property type="match status" value="1"/>
</dbReference>
<evidence type="ECO:0000259" key="9">
    <source>
        <dbReference type="PROSITE" id="PS51903"/>
    </source>
</evidence>
<accession>A0A4D4LLH0</accession>
<proteinExistence type="predicted"/>
<evidence type="ECO:0000256" key="7">
    <source>
        <dbReference type="SAM" id="MobiDB-lite"/>
    </source>
</evidence>
<dbReference type="GO" id="GO:0034605">
    <property type="term" value="P:cellular response to heat"/>
    <property type="evidence" value="ECO:0007669"/>
    <property type="project" value="TreeGrafter"/>
</dbReference>
<dbReference type="CDD" id="cd00009">
    <property type="entry name" value="AAA"/>
    <property type="match status" value="1"/>
</dbReference>
<feature type="domain" description="Clp R" evidence="9">
    <location>
        <begin position="2"/>
        <end position="144"/>
    </location>
</feature>
<dbReference type="InterPro" id="IPR036628">
    <property type="entry name" value="Clp_N_dom_sf"/>
</dbReference>
<dbReference type="PROSITE" id="PS00870">
    <property type="entry name" value="CLPAB_1"/>
    <property type="match status" value="1"/>
</dbReference>
<keyword evidence="4" id="KW-0238">DNA-binding</keyword>
<dbReference type="Pfam" id="PF03551">
    <property type="entry name" value="PadR"/>
    <property type="match status" value="1"/>
</dbReference>
<dbReference type="Gene3D" id="1.10.8.60">
    <property type="match status" value="2"/>
</dbReference>
<reference evidence="10 11" key="1">
    <citation type="submission" date="2019-04" db="EMBL/GenBank/DDBJ databases">
        <title>Draft genome sequences of Streptomyces avermitilis NBRC 14893.</title>
        <authorList>
            <person name="Komaki H."/>
            <person name="Tamura T."/>
            <person name="Hosoyama A."/>
        </authorList>
    </citation>
    <scope>NUCLEOTIDE SEQUENCE [LARGE SCALE GENOMIC DNA]</scope>
    <source>
        <strain evidence="10 11">NBRC 14893</strain>
    </source>
</reference>
<dbReference type="PRINTS" id="PR00300">
    <property type="entry name" value="CLPPROTEASEA"/>
</dbReference>
<dbReference type="InterPro" id="IPR003593">
    <property type="entry name" value="AAA+_ATPase"/>
</dbReference>
<evidence type="ECO:0000259" key="8">
    <source>
        <dbReference type="PROSITE" id="PS50151"/>
    </source>
</evidence>
<evidence type="ECO:0000313" key="10">
    <source>
        <dbReference type="EMBL" id="GDY62431.1"/>
    </source>
</evidence>
<dbReference type="Proteomes" id="UP000302139">
    <property type="component" value="Unassembled WGS sequence"/>
</dbReference>
<dbReference type="GO" id="GO:0005524">
    <property type="term" value="F:ATP binding"/>
    <property type="evidence" value="ECO:0007669"/>
    <property type="project" value="UniProtKB-KW"/>
</dbReference>
<dbReference type="FunFam" id="1.10.8.60:FF:000017">
    <property type="entry name" value="ATP-dependent chaperone ClpB"/>
    <property type="match status" value="1"/>
</dbReference>
<evidence type="ECO:0000256" key="2">
    <source>
        <dbReference type="ARBA" id="ARBA00022741"/>
    </source>
</evidence>
<dbReference type="InterPro" id="IPR004176">
    <property type="entry name" value="Clp_R_N"/>
</dbReference>
<dbReference type="InterPro" id="IPR003959">
    <property type="entry name" value="ATPase_AAA_core"/>
</dbReference>
<sequence length="1117" mass="122944">MFERFTDRARRVVVLAQEEARMLNHNYIGTEHILLGLIHEGEGVAAKALESLGISLEAVRQQVEEIIGQGQQAPSGHIPFTPRAKKVLELSLREALQLGHNYIGTEHILLGLIREGEGVAAQVLVKLGADLNRVRQQVIQLLSGYHQGKESTVEGGPAEGTPSTSLVLDQFGRNLTQAARESKLDPVIGREKEIERVMQVLSRRTKNNPVLIGEPGVGKTAVVEGLAQAIVKGEVPETLKDKHLYTLDLGALVAGSRYRGDFEERLKKVLKEIRTRGDIILFIDELHTLVGAGAAEGAIDAASILKPMLARGELQTIGATTLDEYKKYLEKDAALERRFQPIQVAEPSLPHTIEILKGLRDRYEAHHRVSITDEALVQAATLADRYVSDRFLPDKAIDLIDEAGSRMRIRRMTAPPDLREFDEKIAGVRHDKESAIDSQDFEKAASLRDKEKQLLAAKAKREKEWKTGDMDVVAEVDGELIAEVLAASTGIPVFKLTEEESSRLLRMEDELHKRVIGQKDAVKALSKAIRRTRAGLKDPKRPGGSFIFAGPSGVGKTELSRALAEFLFGDEDALISLDMSEFSEKHTVSRLFGSPPGYVGYEEGGQLTEKVRRKPFSVVLFDEVEKAHADIFNSLLQILEDGRLTDSQGRVVDFKNTVIIMTTNLGTRDISKGFNLGFAAQGDSKSTYERMKNKVADELKRHFRPEFLNRVDDVVVFPQLTRDDILAIVDLMITKVDERLKDRDMGIELAQSAKELLAQKGYDPMLGARPLRRTIQREIEDTLSEKILFGELRPGHIVVVDTEGEGETKTFTFRGEEKSALPDVPRSNRQQEVTGRARVRSPDTGPCVRPLPRRAALGGAARGAGAGAGGAGPVSSSKSSASASIRHPSIQGMHRFKTCIASSVASRYASLQGISIRCGMMAAMLELAILGFLAGGPLHGYELRRRIAQLSGHTTPVSDGSLYPAINRLVKRGLLDRRVEPGAAAAQRYVLSLTEAGHAELLQRLRHPADQAITDGSQFFTVLAFLSRLPDIADQHAVLRRRLAFLEEPASFFYDGDRPVRAEEVADPYRRGMMRVARATSRAERAWLHEVLDTPDQAGPGDARTANGAATPDEHVD</sequence>
<name>A0A4D4LLH0_STRAX</name>
<dbReference type="SUPFAM" id="SSF46785">
    <property type="entry name" value="Winged helix' DNA-binding domain"/>
    <property type="match status" value="1"/>
</dbReference>
<gene>
    <name evidence="10" type="ORF">SAV14893_018240</name>
</gene>
<evidence type="ECO:0000256" key="5">
    <source>
        <dbReference type="ARBA" id="ARBA00023186"/>
    </source>
</evidence>
<dbReference type="FunFam" id="1.10.1780.10:FF:000001">
    <property type="entry name" value="ATP-dependent Clp protease ATP-binding subunit"/>
    <property type="match status" value="1"/>
</dbReference>
<dbReference type="Gene3D" id="4.10.860.10">
    <property type="entry name" value="UVR domain"/>
    <property type="match status" value="1"/>
</dbReference>
<protein>
    <recommendedName>
        <fullName evidence="12">ATP-dependent Clp protease ATP-binding protein</fullName>
    </recommendedName>
</protein>
<dbReference type="AlphaFoldDB" id="A0A4D4LLH0"/>
<dbReference type="InterPro" id="IPR001270">
    <property type="entry name" value="ClpA/B"/>
</dbReference>
<dbReference type="Pfam" id="PF17871">
    <property type="entry name" value="AAA_lid_9"/>
    <property type="match status" value="1"/>
</dbReference>
<feature type="compositionally biased region" description="Low complexity" evidence="7">
    <location>
        <begin position="873"/>
        <end position="884"/>
    </location>
</feature>
<feature type="region of interest" description="Disordered" evidence="7">
    <location>
        <begin position="816"/>
        <end position="887"/>
    </location>
</feature>
<dbReference type="FunFam" id="1.10.8.60:FF:000011">
    <property type="entry name" value="ATP-dependent Clp protease ATP-binding subunit"/>
    <property type="match status" value="1"/>
</dbReference>
<dbReference type="InterPro" id="IPR041546">
    <property type="entry name" value="ClpA/ClpB_AAA_lid"/>
</dbReference>
<feature type="region of interest" description="Disordered" evidence="7">
    <location>
        <begin position="1091"/>
        <end position="1117"/>
    </location>
</feature>
<dbReference type="PROSITE" id="PS51903">
    <property type="entry name" value="CLP_R"/>
    <property type="match status" value="1"/>
</dbReference>
<dbReference type="InterPro" id="IPR019489">
    <property type="entry name" value="Clp_ATPase_C"/>
</dbReference>
<dbReference type="PANTHER" id="PTHR11638:SF18">
    <property type="entry name" value="HEAT SHOCK PROTEIN 104"/>
    <property type="match status" value="1"/>
</dbReference>
<keyword evidence="2" id="KW-0547">Nucleotide-binding</keyword>
<dbReference type="Gene3D" id="1.10.10.10">
    <property type="entry name" value="Winged helix-like DNA-binding domain superfamily/Winged helix DNA-binding domain"/>
    <property type="match status" value="1"/>
</dbReference>
<feature type="domain" description="UVR" evidence="8">
    <location>
        <begin position="422"/>
        <end position="457"/>
    </location>
</feature>
<evidence type="ECO:0008006" key="12">
    <source>
        <dbReference type="Google" id="ProtNLM"/>
    </source>
</evidence>
<dbReference type="Gene3D" id="3.40.50.300">
    <property type="entry name" value="P-loop containing nucleotide triphosphate hydrolases"/>
    <property type="match status" value="2"/>
</dbReference>
<dbReference type="GO" id="GO:0005737">
    <property type="term" value="C:cytoplasm"/>
    <property type="evidence" value="ECO:0007669"/>
    <property type="project" value="TreeGrafter"/>
</dbReference>
<dbReference type="CDD" id="cd19499">
    <property type="entry name" value="RecA-like_ClpB_Hsp104-like"/>
    <property type="match status" value="1"/>
</dbReference>
<dbReference type="SMART" id="SM00382">
    <property type="entry name" value="AAA"/>
    <property type="match status" value="2"/>
</dbReference>
<dbReference type="InterPro" id="IPR005149">
    <property type="entry name" value="Tscrpt_reg_PadR_N"/>
</dbReference>
<dbReference type="SUPFAM" id="SSF81923">
    <property type="entry name" value="Double Clp-N motif"/>
    <property type="match status" value="1"/>
</dbReference>
<keyword evidence="1 6" id="KW-0677">Repeat</keyword>
<evidence type="ECO:0000256" key="3">
    <source>
        <dbReference type="ARBA" id="ARBA00022840"/>
    </source>
</evidence>
<dbReference type="GO" id="GO:0016887">
    <property type="term" value="F:ATP hydrolysis activity"/>
    <property type="evidence" value="ECO:0007669"/>
    <property type="project" value="InterPro"/>
</dbReference>
<dbReference type="FunFam" id="3.40.50.300:FF:000010">
    <property type="entry name" value="Chaperone clpB 1, putative"/>
    <property type="match status" value="1"/>
</dbReference>
<keyword evidence="5" id="KW-0143">Chaperone</keyword>
<dbReference type="InterPro" id="IPR036390">
    <property type="entry name" value="WH_DNA-bd_sf"/>
</dbReference>
<dbReference type="InterPro" id="IPR001943">
    <property type="entry name" value="UVR_dom"/>
</dbReference>
<organism evidence="10 11">
    <name type="scientific">Streptomyces avermitilis</name>
    <dbReference type="NCBI Taxonomy" id="33903"/>
    <lineage>
        <taxon>Bacteria</taxon>
        <taxon>Bacillati</taxon>
        <taxon>Actinomycetota</taxon>
        <taxon>Actinomycetes</taxon>
        <taxon>Kitasatosporales</taxon>
        <taxon>Streptomycetaceae</taxon>
        <taxon>Streptomyces</taxon>
    </lineage>
</organism>
<feature type="compositionally biased region" description="Gly residues" evidence="7">
    <location>
        <begin position="860"/>
        <end position="872"/>
    </location>
</feature>
<dbReference type="InterPro" id="IPR027417">
    <property type="entry name" value="P-loop_NTPase"/>
</dbReference>
<dbReference type="FunFam" id="3.40.50.300:FF:000025">
    <property type="entry name" value="ATP-dependent Clp protease subunit"/>
    <property type="match status" value="1"/>
</dbReference>
<dbReference type="Pfam" id="PF07724">
    <property type="entry name" value="AAA_2"/>
    <property type="match status" value="1"/>
</dbReference>
<evidence type="ECO:0000313" key="11">
    <source>
        <dbReference type="Proteomes" id="UP000302139"/>
    </source>
</evidence>
<dbReference type="InterPro" id="IPR050130">
    <property type="entry name" value="ClpA_ClpB"/>
</dbReference>
<dbReference type="Pfam" id="PF02861">
    <property type="entry name" value="Clp_N"/>
    <property type="match status" value="1"/>
</dbReference>
<dbReference type="PROSITE" id="PS50151">
    <property type="entry name" value="UVR"/>
    <property type="match status" value="1"/>
</dbReference>